<feature type="compositionally biased region" description="Low complexity" evidence="1">
    <location>
        <begin position="29"/>
        <end position="39"/>
    </location>
</feature>
<reference evidence="2" key="1">
    <citation type="journal article" date="2012" name="Nature">
        <title>The oyster genome reveals stress adaptation and complexity of shell formation.</title>
        <authorList>
            <person name="Zhang G."/>
            <person name="Fang X."/>
            <person name="Guo X."/>
            <person name="Li L."/>
            <person name="Luo R."/>
            <person name="Xu F."/>
            <person name="Yang P."/>
            <person name="Zhang L."/>
            <person name="Wang X."/>
            <person name="Qi H."/>
            <person name="Xiong Z."/>
            <person name="Que H."/>
            <person name="Xie Y."/>
            <person name="Holland P.W."/>
            <person name="Paps J."/>
            <person name="Zhu Y."/>
            <person name="Wu F."/>
            <person name="Chen Y."/>
            <person name="Wang J."/>
            <person name="Peng C."/>
            <person name="Meng J."/>
            <person name="Yang L."/>
            <person name="Liu J."/>
            <person name="Wen B."/>
            <person name="Zhang N."/>
            <person name="Huang Z."/>
            <person name="Zhu Q."/>
            <person name="Feng Y."/>
            <person name="Mount A."/>
            <person name="Hedgecock D."/>
            <person name="Xu Z."/>
            <person name="Liu Y."/>
            <person name="Domazet-Loso T."/>
            <person name="Du Y."/>
            <person name="Sun X."/>
            <person name="Zhang S."/>
            <person name="Liu B."/>
            <person name="Cheng P."/>
            <person name="Jiang X."/>
            <person name="Li J."/>
            <person name="Fan D."/>
            <person name="Wang W."/>
            <person name="Fu W."/>
            <person name="Wang T."/>
            <person name="Wang B."/>
            <person name="Zhang J."/>
            <person name="Peng Z."/>
            <person name="Li Y."/>
            <person name="Li N."/>
            <person name="Wang J."/>
            <person name="Chen M."/>
            <person name="He Y."/>
            <person name="Tan F."/>
            <person name="Song X."/>
            <person name="Zheng Q."/>
            <person name="Huang R."/>
            <person name="Yang H."/>
            <person name="Du X."/>
            <person name="Chen L."/>
            <person name="Yang M."/>
            <person name="Gaffney P.M."/>
            <person name="Wang S."/>
            <person name="Luo L."/>
            <person name="She Z."/>
            <person name="Ming Y."/>
            <person name="Huang W."/>
            <person name="Zhang S."/>
            <person name="Huang B."/>
            <person name="Zhang Y."/>
            <person name="Qu T."/>
            <person name="Ni P."/>
            <person name="Miao G."/>
            <person name="Wang J."/>
            <person name="Wang Q."/>
            <person name="Steinberg C.E."/>
            <person name="Wang H."/>
            <person name="Li N."/>
            <person name="Qian L."/>
            <person name="Zhang G."/>
            <person name="Li Y."/>
            <person name="Yang H."/>
            <person name="Liu X."/>
            <person name="Wang J."/>
            <person name="Yin Y."/>
            <person name="Wang J."/>
        </authorList>
    </citation>
    <scope>NUCLEOTIDE SEQUENCE [LARGE SCALE GENOMIC DNA]</scope>
    <source>
        <strain evidence="2">05x7-T-G4-1.051#20</strain>
    </source>
</reference>
<dbReference type="InParanoid" id="K1QGR2"/>
<evidence type="ECO:0000313" key="2">
    <source>
        <dbReference type="EMBL" id="EKC20806.1"/>
    </source>
</evidence>
<organism evidence="2">
    <name type="scientific">Magallana gigas</name>
    <name type="common">Pacific oyster</name>
    <name type="synonym">Crassostrea gigas</name>
    <dbReference type="NCBI Taxonomy" id="29159"/>
    <lineage>
        <taxon>Eukaryota</taxon>
        <taxon>Metazoa</taxon>
        <taxon>Spiralia</taxon>
        <taxon>Lophotrochozoa</taxon>
        <taxon>Mollusca</taxon>
        <taxon>Bivalvia</taxon>
        <taxon>Autobranchia</taxon>
        <taxon>Pteriomorphia</taxon>
        <taxon>Ostreida</taxon>
        <taxon>Ostreoidea</taxon>
        <taxon>Ostreidae</taxon>
        <taxon>Magallana</taxon>
    </lineage>
</organism>
<dbReference type="AlphaFoldDB" id="K1QGR2"/>
<dbReference type="HOGENOM" id="CLU_1422749_0_0_1"/>
<feature type="compositionally biased region" description="Basic and acidic residues" evidence="1">
    <location>
        <begin position="144"/>
        <end position="166"/>
    </location>
</feature>
<name>K1QGR2_MAGGI</name>
<proteinExistence type="predicted"/>
<gene>
    <name evidence="2" type="ORF">CGI_10005161</name>
</gene>
<evidence type="ECO:0000256" key="1">
    <source>
        <dbReference type="SAM" id="MobiDB-lite"/>
    </source>
</evidence>
<feature type="compositionally biased region" description="Basic residues" evidence="1">
    <location>
        <begin position="1"/>
        <end position="23"/>
    </location>
</feature>
<feature type="region of interest" description="Disordered" evidence="1">
    <location>
        <begin position="1"/>
        <end position="191"/>
    </location>
</feature>
<feature type="compositionally biased region" description="Low complexity" evidence="1">
    <location>
        <begin position="167"/>
        <end position="176"/>
    </location>
</feature>
<protein>
    <submittedName>
        <fullName evidence="2">Uncharacterized protein</fullName>
    </submittedName>
</protein>
<feature type="compositionally biased region" description="Basic and acidic residues" evidence="1">
    <location>
        <begin position="181"/>
        <end position="191"/>
    </location>
</feature>
<accession>K1QGR2</accession>
<sequence length="191" mass="20853">MPKAKKISARKRQLADKLRKRNQREKQSQDFQDSSQASDPESVVSCETSDGAKFAPPGNFPGQGSIGLPPVEGKPLARVQASLREKMHSPAPRLPSPRGSRLIVQKGKAPSTDSPPWVCAPPRAPGPDTVHVSGPAGQAQLDTSWKEETSRKLKDEGYLNDIKKESQSNNENEMNQIHMTDNIKEAGHFGP</sequence>
<dbReference type="EMBL" id="JH818038">
    <property type="protein sequence ID" value="EKC20806.1"/>
    <property type="molecule type" value="Genomic_DNA"/>
</dbReference>